<dbReference type="EMBL" id="VKHP01000018">
    <property type="protein sequence ID" value="NEU95682.1"/>
    <property type="molecule type" value="Genomic_DNA"/>
</dbReference>
<proteinExistence type="predicted"/>
<reference evidence="1 2" key="1">
    <citation type="journal article" date="2020" name="Arch. Microbiol.">
        <title>Bradyrhizobium uaiense sp. nov., a new highly efficient cowpea symbiont.</title>
        <authorList>
            <person name="Cabral Michel D."/>
            <person name="Azarias Guimaraes A."/>
            <person name="Martins da Costa E."/>
            <person name="Soares de Carvalho T."/>
            <person name="Balsanelli E."/>
            <person name="Willems A."/>
            <person name="Maltempi de Souza E."/>
            <person name="de Souza Moreira F.M."/>
        </authorList>
    </citation>
    <scope>NUCLEOTIDE SEQUENCE [LARGE SCALE GENOMIC DNA]</scope>
    <source>
        <strain evidence="1 2">UFLA 03-164</strain>
    </source>
</reference>
<accession>A0A6P1BDX5</accession>
<evidence type="ECO:0000313" key="2">
    <source>
        <dbReference type="Proteomes" id="UP000468531"/>
    </source>
</evidence>
<evidence type="ECO:0000313" key="1">
    <source>
        <dbReference type="EMBL" id="NEU95682.1"/>
    </source>
</evidence>
<sequence length="96" mass="10191">MMTSTNSYRMRVGSTVSAPAFKAQGSGAASRLQRVSFLDADCCSEPTLNHDALAKLTVTVVVLVALLMWRVTDQRKSVDCGAGCPTDVSAIRKTAP</sequence>
<comment type="caution">
    <text evidence="1">The sequence shown here is derived from an EMBL/GenBank/DDBJ whole genome shotgun (WGS) entry which is preliminary data.</text>
</comment>
<organism evidence="1 2">
    <name type="scientific">Bradyrhizobium uaiense</name>
    <dbReference type="NCBI Taxonomy" id="2594946"/>
    <lineage>
        <taxon>Bacteria</taxon>
        <taxon>Pseudomonadati</taxon>
        <taxon>Pseudomonadota</taxon>
        <taxon>Alphaproteobacteria</taxon>
        <taxon>Hyphomicrobiales</taxon>
        <taxon>Nitrobacteraceae</taxon>
        <taxon>Bradyrhizobium</taxon>
    </lineage>
</organism>
<protein>
    <submittedName>
        <fullName evidence="1">Uncharacterized protein</fullName>
    </submittedName>
</protein>
<gene>
    <name evidence="1" type="ORF">FNJ47_07530</name>
</gene>
<dbReference type="AlphaFoldDB" id="A0A6P1BDX5"/>
<keyword evidence="2" id="KW-1185">Reference proteome</keyword>
<dbReference type="RefSeq" id="WP_163152142.1">
    <property type="nucleotide sequence ID" value="NZ_VKHP01000018.1"/>
</dbReference>
<dbReference type="Proteomes" id="UP000468531">
    <property type="component" value="Unassembled WGS sequence"/>
</dbReference>
<name>A0A6P1BDX5_9BRAD</name>